<dbReference type="InterPro" id="IPR036388">
    <property type="entry name" value="WH-like_DNA-bd_sf"/>
</dbReference>
<reference evidence="5 6" key="1">
    <citation type="submission" date="2021-05" db="EMBL/GenBank/DDBJ databases">
        <title>Comparative genomic studies on the polysaccharide-degrading batcterial strains of the Flammeovirga genus.</title>
        <authorList>
            <person name="Zewei F."/>
            <person name="Zheng Z."/>
            <person name="Yu L."/>
            <person name="Ruyue G."/>
            <person name="Yanhong M."/>
            <person name="Yuanyuan C."/>
            <person name="Jingyan G."/>
            <person name="Wenjun H."/>
        </authorList>
    </citation>
    <scope>NUCLEOTIDE SEQUENCE [LARGE SCALE GENOMIC DNA]</scope>
    <source>
        <strain evidence="5 6">YS10</strain>
    </source>
</reference>
<sequence>MKESNYIKAIYQIISTGHWITDRVGSELKEYGITEPQFNVLRILRGQNGNPITVFEILERMVQRSSNITRIVDKLLEKGLVNRVECPTNRRKMDITITPKGLETLKELDKKVETFHEPIRSNLTELEAETLAKLIIKLKGKQL</sequence>
<proteinExistence type="predicted"/>
<name>A0ABX8GU84_9BACT</name>
<protein>
    <submittedName>
        <fullName evidence="5">MarR family transcriptional regulator</fullName>
    </submittedName>
</protein>
<evidence type="ECO:0000313" key="6">
    <source>
        <dbReference type="Proteomes" id="UP000682802"/>
    </source>
</evidence>
<evidence type="ECO:0000259" key="4">
    <source>
        <dbReference type="PROSITE" id="PS50995"/>
    </source>
</evidence>
<organism evidence="5 6">
    <name type="scientific">Flammeovirga kamogawensis</name>
    <dbReference type="NCBI Taxonomy" id="373891"/>
    <lineage>
        <taxon>Bacteria</taxon>
        <taxon>Pseudomonadati</taxon>
        <taxon>Bacteroidota</taxon>
        <taxon>Cytophagia</taxon>
        <taxon>Cytophagales</taxon>
        <taxon>Flammeovirgaceae</taxon>
        <taxon>Flammeovirga</taxon>
    </lineage>
</organism>
<keyword evidence="1" id="KW-0805">Transcription regulation</keyword>
<gene>
    <name evidence="5" type="ORF">KM029_17890</name>
</gene>
<dbReference type="PANTHER" id="PTHR33164">
    <property type="entry name" value="TRANSCRIPTIONAL REGULATOR, MARR FAMILY"/>
    <property type="match status" value="1"/>
</dbReference>
<dbReference type="Proteomes" id="UP000682802">
    <property type="component" value="Chromosome 1"/>
</dbReference>
<dbReference type="EMBL" id="CP076128">
    <property type="protein sequence ID" value="QWG07150.1"/>
    <property type="molecule type" value="Genomic_DNA"/>
</dbReference>
<keyword evidence="3" id="KW-0804">Transcription</keyword>
<dbReference type="PRINTS" id="PR00598">
    <property type="entry name" value="HTHMARR"/>
</dbReference>
<dbReference type="PROSITE" id="PS01117">
    <property type="entry name" value="HTH_MARR_1"/>
    <property type="match status" value="1"/>
</dbReference>
<feature type="domain" description="HTH marR-type" evidence="4">
    <location>
        <begin position="3"/>
        <end position="140"/>
    </location>
</feature>
<evidence type="ECO:0000256" key="2">
    <source>
        <dbReference type="ARBA" id="ARBA00023125"/>
    </source>
</evidence>
<dbReference type="RefSeq" id="WP_144074551.1">
    <property type="nucleotide sequence ID" value="NZ_CP076128.1"/>
</dbReference>
<evidence type="ECO:0000313" key="5">
    <source>
        <dbReference type="EMBL" id="QWG07150.1"/>
    </source>
</evidence>
<dbReference type="PANTHER" id="PTHR33164:SF99">
    <property type="entry name" value="MARR FAMILY REGULATORY PROTEIN"/>
    <property type="match status" value="1"/>
</dbReference>
<dbReference type="Gene3D" id="1.10.10.10">
    <property type="entry name" value="Winged helix-like DNA-binding domain superfamily/Winged helix DNA-binding domain"/>
    <property type="match status" value="1"/>
</dbReference>
<dbReference type="InterPro" id="IPR036390">
    <property type="entry name" value="WH_DNA-bd_sf"/>
</dbReference>
<dbReference type="SUPFAM" id="SSF46785">
    <property type="entry name" value="Winged helix' DNA-binding domain"/>
    <property type="match status" value="1"/>
</dbReference>
<dbReference type="PROSITE" id="PS50995">
    <property type="entry name" value="HTH_MARR_2"/>
    <property type="match status" value="1"/>
</dbReference>
<dbReference type="Pfam" id="PF01047">
    <property type="entry name" value="MarR"/>
    <property type="match status" value="1"/>
</dbReference>
<dbReference type="InterPro" id="IPR023187">
    <property type="entry name" value="Tscrpt_reg_MarR-type_CS"/>
</dbReference>
<keyword evidence="6" id="KW-1185">Reference proteome</keyword>
<keyword evidence="2" id="KW-0238">DNA-binding</keyword>
<dbReference type="InterPro" id="IPR039422">
    <property type="entry name" value="MarR/SlyA-like"/>
</dbReference>
<dbReference type="SMART" id="SM00347">
    <property type="entry name" value="HTH_MARR"/>
    <property type="match status" value="1"/>
</dbReference>
<evidence type="ECO:0000256" key="3">
    <source>
        <dbReference type="ARBA" id="ARBA00023163"/>
    </source>
</evidence>
<dbReference type="InterPro" id="IPR000835">
    <property type="entry name" value="HTH_MarR-typ"/>
</dbReference>
<evidence type="ECO:0000256" key="1">
    <source>
        <dbReference type="ARBA" id="ARBA00023015"/>
    </source>
</evidence>
<accession>A0ABX8GU84</accession>